<keyword evidence="3" id="KW-1185">Reference proteome</keyword>
<dbReference type="AlphaFoldDB" id="A0A8C6N558"/>
<dbReference type="GeneTree" id="ENSGT00960000190388"/>
<accession>A0A8C6N558</accession>
<feature type="region of interest" description="Disordered" evidence="1">
    <location>
        <begin position="17"/>
        <end position="47"/>
    </location>
</feature>
<proteinExistence type="predicted"/>
<reference evidence="2" key="1">
    <citation type="submission" date="2025-08" db="UniProtKB">
        <authorList>
            <consortium name="Ensembl"/>
        </authorList>
    </citation>
    <scope>IDENTIFICATION</scope>
</reference>
<sequence length="107" mass="12144">MEYDEKLVRFRQAHLNPFNKQLGPRHHEQEPSEKVTSKDTLPELPAGEPEFHYSERMMDLGLSEDHFSRPVVRFESGLLGVVTLITRLAGGSLFGSSHKLGYSFLTS</sequence>
<feature type="compositionally biased region" description="Basic and acidic residues" evidence="1">
    <location>
        <begin position="25"/>
        <end position="41"/>
    </location>
</feature>
<name>A0A8C6N558_MUSSI</name>
<evidence type="ECO:0000313" key="3">
    <source>
        <dbReference type="Proteomes" id="UP000694415"/>
    </source>
</evidence>
<reference evidence="2" key="2">
    <citation type="submission" date="2025-09" db="UniProtKB">
        <authorList>
            <consortium name="Ensembl"/>
        </authorList>
    </citation>
    <scope>IDENTIFICATION</scope>
</reference>
<organism evidence="2 3">
    <name type="scientific">Mus spicilegus</name>
    <name type="common">Mound-building mouse</name>
    <dbReference type="NCBI Taxonomy" id="10103"/>
    <lineage>
        <taxon>Eukaryota</taxon>
        <taxon>Metazoa</taxon>
        <taxon>Chordata</taxon>
        <taxon>Craniata</taxon>
        <taxon>Vertebrata</taxon>
        <taxon>Euteleostomi</taxon>
        <taxon>Mammalia</taxon>
        <taxon>Eutheria</taxon>
        <taxon>Euarchontoglires</taxon>
        <taxon>Glires</taxon>
        <taxon>Rodentia</taxon>
        <taxon>Myomorpha</taxon>
        <taxon>Muroidea</taxon>
        <taxon>Muridae</taxon>
        <taxon>Murinae</taxon>
        <taxon>Mus</taxon>
        <taxon>Mus</taxon>
    </lineage>
</organism>
<evidence type="ECO:0000313" key="2">
    <source>
        <dbReference type="Ensembl" id="ENSMSIP00000036232.1"/>
    </source>
</evidence>
<evidence type="ECO:0000256" key="1">
    <source>
        <dbReference type="SAM" id="MobiDB-lite"/>
    </source>
</evidence>
<evidence type="ECO:0008006" key="4">
    <source>
        <dbReference type="Google" id="ProtNLM"/>
    </source>
</evidence>
<dbReference type="Ensembl" id="ENSMSIT00000045621.1">
    <property type="protein sequence ID" value="ENSMSIP00000036232.1"/>
    <property type="gene ID" value="ENSMSIG00000030144.1"/>
</dbReference>
<dbReference type="Proteomes" id="UP000694415">
    <property type="component" value="Unplaced"/>
</dbReference>
<protein>
    <recommendedName>
        <fullName evidence="4">Differentially-expressed in FDCP 8 homolog</fullName>
    </recommendedName>
</protein>